<gene>
    <name evidence="6" type="ORF">HWN40_07245</name>
</gene>
<feature type="transmembrane region" description="Helical" evidence="4">
    <location>
        <begin position="637"/>
        <end position="656"/>
    </location>
</feature>
<accession>A0A7D5E872</accession>
<keyword evidence="2" id="KW-0326">Glycosidase</keyword>
<keyword evidence="4" id="KW-0472">Membrane</keyword>
<organism evidence="6 7">
    <name type="scientific">Methanolobus zinderi</name>
    <dbReference type="NCBI Taxonomy" id="536044"/>
    <lineage>
        <taxon>Archaea</taxon>
        <taxon>Methanobacteriati</taxon>
        <taxon>Methanobacteriota</taxon>
        <taxon>Stenosarchaea group</taxon>
        <taxon>Methanomicrobia</taxon>
        <taxon>Methanosarcinales</taxon>
        <taxon>Methanosarcinaceae</taxon>
        <taxon>Methanolobus</taxon>
    </lineage>
</organism>
<dbReference type="AlphaFoldDB" id="A0A7D5E872"/>
<reference evidence="6 7" key="1">
    <citation type="submission" date="2020-06" db="EMBL/GenBank/DDBJ databases">
        <title>Methanolobus halotolerans sp. nov., isolated from a saline lake Tus in Siberia.</title>
        <authorList>
            <person name="Shen Y."/>
            <person name="Chen S.-C."/>
            <person name="Lai M.-C."/>
            <person name="Huang H.-H."/>
            <person name="Chiu H.-H."/>
            <person name="Tang S.-L."/>
            <person name="Rogozin D.Y."/>
            <person name="Degermendzhy A.G."/>
        </authorList>
    </citation>
    <scope>NUCLEOTIDE SEQUENCE [LARGE SCALE GENOMIC DNA]</scope>
    <source>
        <strain evidence="6 7">DSM 21339</strain>
    </source>
</reference>
<evidence type="ECO:0000313" key="6">
    <source>
        <dbReference type="EMBL" id="QLC50051.1"/>
    </source>
</evidence>
<evidence type="ECO:0000256" key="2">
    <source>
        <dbReference type="ARBA" id="ARBA00023295"/>
    </source>
</evidence>
<evidence type="ECO:0000259" key="5">
    <source>
        <dbReference type="Pfam" id="PF10102"/>
    </source>
</evidence>
<dbReference type="EMBL" id="CP058215">
    <property type="protein sequence ID" value="QLC50051.1"/>
    <property type="molecule type" value="Genomic_DNA"/>
</dbReference>
<evidence type="ECO:0000256" key="3">
    <source>
        <dbReference type="SAM" id="MobiDB-lite"/>
    </source>
</evidence>
<dbReference type="GO" id="GO:0016798">
    <property type="term" value="F:hydrolase activity, acting on glycosyl bonds"/>
    <property type="evidence" value="ECO:0007669"/>
    <property type="project" value="UniProtKB-KW"/>
</dbReference>
<evidence type="ECO:0000313" key="7">
    <source>
        <dbReference type="Proteomes" id="UP000509594"/>
    </source>
</evidence>
<dbReference type="Pfam" id="PF10102">
    <property type="entry name" value="DUF2341"/>
    <property type="match status" value="1"/>
</dbReference>
<evidence type="ECO:0000256" key="4">
    <source>
        <dbReference type="SAM" id="Phobius"/>
    </source>
</evidence>
<sequence length="659" mass="72606">MIQRIVVYTLVSLLFLLAFTQVGAALTYSGGGEWNYSEEITISENSGQNLVNYQVLLILNSSNFDFSLAESEGEDIRFTSGDTQLKHWVEEWDAEDETARVWVRVPYIAANGNARIEMYYGNPDASDVSSGPSTFELFDDFSNFNINFGKWDQYYTGGGEVDVTGGTLQLIVPKFHPEDVAQVKSDDDFPVNSMLVVKRKKVTTGSDTRGPIIEQGFVDPNNQNRNQVIVRTELENETYVSWVLENEKSDARYFPKDTASLNVAEDTWYTTGVAWYMVDELGRVAFFENGERVGSMDLASTEEENYVPVEEMKAYLFASTYSDVSKNMGYAAFDYAYVRKFVSDEPTVSISGTTASEEEAKLSENTSSETTPAPVKINVTPPDGKINAVRIFDAAGYNDSMVADMRESGLNMVMLRVTPDNIWGLERFVKNAHDNDMLVYAMILSDPTGVTEDNSASVQETVSAITDYNNKSLARYDGISIALNPCAEDSEAACEDNLMLVEGIRESTDNSLPLAVDVPFSYDRSSIGEVADYVELFVILTYDAEGDSLDSTADIVDSVAAKMGEVRAAGGDALISVAVDDGFMTDDNVQELLEGLQDYYAQDSAFMGTEIVVYSEYLDYIEATTGSTEESGPIPGIPGFGIVLAVAAVITMVFMMRKE</sequence>
<proteinExistence type="predicted"/>
<dbReference type="PANTHER" id="PTHR46290">
    <property type="entry name" value="DI-N-ACETYLCHITOBIASE"/>
    <property type="match status" value="1"/>
</dbReference>
<dbReference type="Proteomes" id="UP000509594">
    <property type="component" value="Chromosome"/>
</dbReference>
<dbReference type="OrthoDB" id="101984at2157"/>
<keyword evidence="1" id="KW-0378">Hydrolase</keyword>
<name>A0A7D5E872_9EURY</name>
<keyword evidence="7" id="KW-1185">Reference proteome</keyword>
<dbReference type="InterPro" id="IPR051887">
    <property type="entry name" value="GH18_Domain-Containing"/>
</dbReference>
<keyword evidence="4" id="KW-1133">Transmembrane helix</keyword>
<dbReference type="GeneID" id="55821458"/>
<keyword evidence="4" id="KW-0812">Transmembrane</keyword>
<feature type="domain" description="DUF2341" evidence="5">
    <location>
        <begin position="73"/>
        <end position="152"/>
    </location>
</feature>
<dbReference type="PANTHER" id="PTHR46290:SF1">
    <property type="entry name" value="DI-N-ACETYLCHITOBIASE"/>
    <property type="match status" value="1"/>
</dbReference>
<dbReference type="RefSeq" id="WP_176965107.1">
    <property type="nucleotide sequence ID" value="NZ_CP058215.1"/>
</dbReference>
<dbReference type="InterPro" id="IPR018765">
    <property type="entry name" value="DUF2341"/>
</dbReference>
<evidence type="ECO:0000256" key="1">
    <source>
        <dbReference type="ARBA" id="ARBA00022801"/>
    </source>
</evidence>
<protein>
    <submittedName>
        <fullName evidence="6">DUF2341 domain-containing protein</fullName>
    </submittedName>
</protein>
<dbReference type="KEGG" id="mzi:HWN40_07245"/>
<feature type="region of interest" description="Disordered" evidence="3">
    <location>
        <begin position="352"/>
        <end position="374"/>
    </location>
</feature>